<dbReference type="SUPFAM" id="SSF48208">
    <property type="entry name" value="Six-hairpin glycosidases"/>
    <property type="match status" value="1"/>
</dbReference>
<gene>
    <name evidence="3" type="ORF">QBC46DRAFT_392440</name>
</gene>
<dbReference type="InterPro" id="IPR036249">
    <property type="entry name" value="Thioredoxin-like_sf"/>
</dbReference>
<accession>A0AAN6N3A5</accession>
<sequence>MMSAQLQQQQQPNGIVPSVATPPMPPPPEVKSDTPAPPETAIPNEQGAAAAALRNRALESNSPYVRRHAETPVAWQLLDADTLALAKAVNRPIFMHTGFHACHYCRLTTQDSFQNHSVAQILNESFVPVIVDREERPDLDTIYQNYSQATIATGGWPLNLLFTPDLYPIFGGTYWPGPGTEHARAGPNTSGGNGEEEKPSDFLGILKKLRQFWLEQEDRCRREAVEGLAQLQAFAAEGTFGASNSSTAPAAARHAGASLASSPIHHFAASCMRSNGDLGLSAIPASESDLDIDVLEEAVAKIAKAFDPANCGFGTPKFPTPARLSFLLRLAEFPSVVRDVVGQNEVEHATHMAVGTLRNIRDRGLRDHAGAGFMRYSQTSDWSMPHFEKMVGDNALLLGVYLDAMLASLKTTGKDDDPEFADVVIELADYLINPLICLESGGFVTSEAADSFYRRGDQHVREGAYYLWTRREFDVVVGGDASDGEHASAVAAAHWNVLEHGNVARNQDPHDEFINQNVLCIVKDVGELSRQFGIPVPEVKRIISSAKEKLKAYREKERVRPAIDDKIVVSVNGMVIAVLARTAAAVPGMDRERSDKYLAAAKKAATFLKEKLWARADDSRQASLYRFFYNGPSKTRAFADDYAFLIEGVLDLYEATLEEEWLTWAKELQDTQTALFYDHPQPGATPSPRRSYSGGFYSTEAAALSPTILRLKDGMDTTQPSTNAVSAINLFRLGALLDDKDQTAALALVAQAHETINAFEAEILQYPWLFGSLLAGVVTARLGVREYHVVAGQVDKSAIYRSPRAEARALIQFS</sequence>
<feature type="region of interest" description="Disordered" evidence="1">
    <location>
        <begin position="178"/>
        <end position="198"/>
    </location>
</feature>
<evidence type="ECO:0000313" key="4">
    <source>
        <dbReference type="Proteomes" id="UP001303473"/>
    </source>
</evidence>
<dbReference type="Proteomes" id="UP001303473">
    <property type="component" value="Unassembled WGS sequence"/>
</dbReference>
<dbReference type="InterPro" id="IPR012341">
    <property type="entry name" value="6hp_glycosidase-like_sf"/>
</dbReference>
<dbReference type="InterPro" id="IPR024705">
    <property type="entry name" value="Ssp411"/>
</dbReference>
<evidence type="ECO:0000313" key="3">
    <source>
        <dbReference type="EMBL" id="KAK3937604.1"/>
    </source>
</evidence>
<dbReference type="EMBL" id="MU853850">
    <property type="protein sequence ID" value="KAK3937604.1"/>
    <property type="molecule type" value="Genomic_DNA"/>
</dbReference>
<evidence type="ECO:0000256" key="1">
    <source>
        <dbReference type="SAM" id="MobiDB-lite"/>
    </source>
</evidence>
<dbReference type="PANTHER" id="PTHR42899">
    <property type="entry name" value="SPERMATOGENESIS-ASSOCIATED PROTEIN 20"/>
    <property type="match status" value="1"/>
</dbReference>
<dbReference type="AlphaFoldDB" id="A0AAN6N3A5"/>
<feature type="compositionally biased region" description="Pro residues" evidence="1">
    <location>
        <begin position="20"/>
        <end position="40"/>
    </location>
</feature>
<feature type="domain" description="Spermatogenesis-associated protein 20-like TRX" evidence="2">
    <location>
        <begin position="55"/>
        <end position="225"/>
    </location>
</feature>
<keyword evidence="4" id="KW-1185">Reference proteome</keyword>
<dbReference type="PIRSF" id="PIRSF006402">
    <property type="entry name" value="UCP006402_thioredoxin"/>
    <property type="match status" value="1"/>
</dbReference>
<dbReference type="GO" id="GO:0003824">
    <property type="term" value="F:catalytic activity"/>
    <property type="evidence" value="ECO:0007669"/>
    <property type="project" value="UniProtKB-ARBA"/>
</dbReference>
<organism evidence="3 4">
    <name type="scientific">Diplogelasinospora grovesii</name>
    <dbReference type="NCBI Taxonomy" id="303347"/>
    <lineage>
        <taxon>Eukaryota</taxon>
        <taxon>Fungi</taxon>
        <taxon>Dikarya</taxon>
        <taxon>Ascomycota</taxon>
        <taxon>Pezizomycotina</taxon>
        <taxon>Sordariomycetes</taxon>
        <taxon>Sordariomycetidae</taxon>
        <taxon>Sordariales</taxon>
        <taxon>Diplogelasinosporaceae</taxon>
        <taxon>Diplogelasinospora</taxon>
    </lineage>
</organism>
<name>A0AAN6N3A5_9PEZI</name>
<reference evidence="4" key="1">
    <citation type="journal article" date="2023" name="Mol. Phylogenet. Evol.">
        <title>Genome-scale phylogeny and comparative genomics of the fungal order Sordariales.</title>
        <authorList>
            <person name="Hensen N."/>
            <person name="Bonometti L."/>
            <person name="Westerberg I."/>
            <person name="Brannstrom I.O."/>
            <person name="Guillou S."/>
            <person name="Cros-Aarteil S."/>
            <person name="Calhoun S."/>
            <person name="Haridas S."/>
            <person name="Kuo A."/>
            <person name="Mondo S."/>
            <person name="Pangilinan J."/>
            <person name="Riley R."/>
            <person name="LaButti K."/>
            <person name="Andreopoulos B."/>
            <person name="Lipzen A."/>
            <person name="Chen C."/>
            <person name="Yan M."/>
            <person name="Daum C."/>
            <person name="Ng V."/>
            <person name="Clum A."/>
            <person name="Steindorff A."/>
            <person name="Ohm R.A."/>
            <person name="Martin F."/>
            <person name="Silar P."/>
            <person name="Natvig D.O."/>
            <person name="Lalanne C."/>
            <person name="Gautier V."/>
            <person name="Ament-Velasquez S.L."/>
            <person name="Kruys A."/>
            <person name="Hutchinson M.I."/>
            <person name="Powell A.J."/>
            <person name="Barry K."/>
            <person name="Miller A.N."/>
            <person name="Grigoriev I.V."/>
            <person name="Debuchy R."/>
            <person name="Gladieux P."/>
            <person name="Hiltunen Thoren M."/>
            <person name="Johannesson H."/>
        </authorList>
    </citation>
    <scope>NUCLEOTIDE SEQUENCE [LARGE SCALE GENOMIC DNA]</scope>
    <source>
        <strain evidence="4">CBS 340.73</strain>
    </source>
</reference>
<dbReference type="PANTHER" id="PTHR42899:SF1">
    <property type="entry name" value="SPERMATOGENESIS-ASSOCIATED PROTEIN 20"/>
    <property type="match status" value="1"/>
</dbReference>
<proteinExistence type="predicted"/>
<dbReference type="SUPFAM" id="SSF52833">
    <property type="entry name" value="Thioredoxin-like"/>
    <property type="match status" value="1"/>
</dbReference>
<feature type="compositionally biased region" description="Low complexity" evidence="1">
    <location>
        <begin position="1"/>
        <end position="11"/>
    </location>
</feature>
<dbReference type="Gene3D" id="3.40.30.10">
    <property type="entry name" value="Glutaredoxin"/>
    <property type="match status" value="1"/>
</dbReference>
<dbReference type="Pfam" id="PF03190">
    <property type="entry name" value="Thioredox_DsbH"/>
    <property type="match status" value="1"/>
</dbReference>
<dbReference type="InterPro" id="IPR004879">
    <property type="entry name" value="Ssp411-like_TRX"/>
</dbReference>
<comment type="caution">
    <text evidence="3">The sequence shown here is derived from an EMBL/GenBank/DDBJ whole genome shotgun (WGS) entry which is preliminary data.</text>
</comment>
<dbReference type="Gene3D" id="1.50.10.10">
    <property type="match status" value="1"/>
</dbReference>
<dbReference type="InterPro" id="IPR008928">
    <property type="entry name" value="6-hairpin_glycosidase_sf"/>
</dbReference>
<evidence type="ECO:0000259" key="2">
    <source>
        <dbReference type="Pfam" id="PF03190"/>
    </source>
</evidence>
<protein>
    <recommendedName>
        <fullName evidence="2">Spermatogenesis-associated protein 20-like TRX domain-containing protein</fullName>
    </recommendedName>
</protein>
<feature type="region of interest" description="Disordered" evidence="1">
    <location>
        <begin position="1"/>
        <end position="42"/>
    </location>
</feature>
<dbReference type="GO" id="GO:0005975">
    <property type="term" value="P:carbohydrate metabolic process"/>
    <property type="evidence" value="ECO:0007669"/>
    <property type="project" value="InterPro"/>
</dbReference>